<feature type="compositionally biased region" description="Low complexity" evidence="1">
    <location>
        <begin position="63"/>
        <end position="85"/>
    </location>
</feature>
<feature type="compositionally biased region" description="Low complexity" evidence="1">
    <location>
        <begin position="334"/>
        <end position="348"/>
    </location>
</feature>
<organism evidence="2 3">
    <name type="scientific">Cladobotryum mycophilum</name>
    <dbReference type="NCBI Taxonomy" id="491253"/>
    <lineage>
        <taxon>Eukaryota</taxon>
        <taxon>Fungi</taxon>
        <taxon>Dikarya</taxon>
        <taxon>Ascomycota</taxon>
        <taxon>Pezizomycotina</taxon>
        <taxon>Sordariomycetes</taxon>
        <taxon>Hypocreomycetidae</taxon>
        <taxon>Hypocreales</taxon>
        <taxon>Hypocreaceae</taxon>
        <taxon>Cladobotryum</taxon>
    </lineage>
</organism>
<feature type="compositionally biased region" description="Basic and acidic residues" evidence="1">
    <location>
        <begin position="135"/>
        <end position="150"/>
    </location>
</feature>
<feature type="compositionally biased region" description="Basic and acidic residues" evidence="1">
    <location>
        <begin position="112"/>
        <end position="121"/>
    </location>
</feature>
<feature type="region of interest" description="Disordered" evidence="1">
    <location>
        <begin position="1"/>
        <end position="150"/>
    </location>
</feature>
<protein>
    <submittedName>
        <fullName evidence="2">Uncharacterized protein</fullName>
    </submittedName>
</protein>
<dbReference type="Proteomes" id="UP001338125">
    <property type="component" value="Unassembled WGS sequence"/>
</dbReference>
<reference evidence="2 3" key="1">
    <citation type="submission" date="2024-01" db="EMBL/GenBank/DDBJ databases">
        <title>Complete genome of Cladobotryum mycophilum ATHUM6906.</title>
        <authorList>
            <person name="Christinaki A.C."/>
            <person name="Myridakis A.I."/>
            <person name="Kouvelis V.N."/>
        </authorList>
    </citation>
    <scope>NUCLEOTIDE SEQUENCE [LARGE SCALE GENOMIC DNA]</scope>
    <source>
        <strain evidence="2 3">ATHUM6906</strain>
    </source>
</reference>
<feature type="compositionally biased region" description="Basic and acidic residues" evidence="1">
    <location>
        <begin position="38"/>
        <end position="53"/>
    </location>
</feature>
<gene>
    <name evidence="2" type="ORF">PT974_00234</name>
</gene>
<sequence>MTASPRKGPRPQASRSRFHEGSMNDRVSAVPPVQFLGPEEREALERPAEVEHHIHLRLHRPQSQHSPPQPRSQSQSQPQPQPQHQKQGSIGRKGGNLLGQVWEGVRGKLRLRRDAGSHSDEDTTTTTNNTNTKKKAVETKRPEIERPTREETLANYQNLVASGFFTQHAIQSTRHARPGTSYQTPCRDRPPSSHSLPQHPSYPPPPPPQWPLCTSHLSPSPLTPNAKRHSSPFLTPASASSRGTKRAADEDEIRIHEDNDATPVRSSTPHAKLRKIASGNFVSLPKLPTPRNKLLTARRIPSSASMRNGGLPPVIVQQREPSKTTKRLPPPVSPASSTSSSARSSLESLSERMYSTVRRNVSENYYSVRAVGSGSMTARILRPRSSAQGLRVMPDANRGIPRVPLIPSKFAAAGYGEDRENNQIWRSLRR</sequence>
<feature type="region of interest" description="Disordered" evidence="1">
    <location>
        <begin position="172"/>
        <end position="271"/>
    </location>
</feature>
<accession>A0ABR0T0H3</accession>
<feature type="region of interest" description="Disordered" evidence="1">
    <location>
        <begin position="300"/>
        <end position="348"/>
    </location>
</feature>
<dbReference type="EMBL" id="JAVFKD010000001">
    <property type="protein sequence ID" value="KAK5997869.1"/>
    <property type="molecule type" value="Genomic_DNA"/>
</dbReference>
<evidence type="ECO:0000313" key="2">
    <source>
        <dbReference type="EMBL" id="KAK5997869.1"/>
    </source>
</evidence>
<evidence type="ECO:0000256" key="1">
    <source>
        <dbReference type="SAM" id="MobiDB-lite"/>
    </source>
</evidence>
<comment type="caution">
    <text evidence="2">The sequence shown here is derived from an EMBL/GenBank/DDBJ whole genome shotgun (WGS) entry which is preliminary data.</text>
</comment>
<keyword evidence="3" id="KW-1185">Reference proteome</keyword>
<name>A0ABR0T0H3_9HYPO</name>
<feature type="compositionally biased region" description="Pro residues" evidence="1">
    <location>
        <begin position="200"/>
        <end position="210"/>
    </location>
</feature>
<proteinExistence type="predicted"/>
<evidence type="ECO:0000313" key="3">
    <source>
        <dbReference type="Proteomes" id="UP001338125"/>
    </source>
</evidence>